<evidence type="ECO:0000256" key="1">
    <source>
        <dbReference type="SAM" id="MobiDB-lite"/>
    </source>
</evidence>
<feature type="region of interest" description="Disordered" evidence="1">
    <location>
        <begin position="29"/>
        <end position="98"/>
    </location>
</feature>
<keyword evidence="5" id="KW-1185">Reference proteome</keyword>
<feature type="domain" description="DUF4232" evidence="3">
    <location>
        <begin position="98"/>
        <end position="230"/>
    </location>
</feature>
<dbReference type="OrthoDB" id="3268346at2"/>
<name>A0A1M7RIH9_9ACTN</name>
<dbReference type="Proteomes" id="UP000184440">
    <property type="component" value="Unassembled WGS sequence"/>
</dbReference>
<dbReference type="Pfam" id="PF14016">
    <property type="entry name" value="DUF4232"/>
    <property type="match status" value="1"/>
</dbReference>
<evidence type="ECO:0000313" key="5">
    <source>
        <dbReference type="Proteomes" id="UP000184440"/>
    </source>
</evidence>
<proteinExistence type="predicted"/>
<feature type="chain" id="PRO_5013269265" description="DUF4232 domain-containing protein" evidence="2">
    <location>
        <begin position="29"/>
        <end position="243"/>
    </location>
</feature>
<feature type="compositionally biased region" description="Low complexity" evidence="1">
    <location>
        <begin position="49"/>
        <end position="74"/>
    </location>
</feature>
<protein>
    <recommendedName>
        <fullName evidence="3">DUF4232 domain-containing protein</fullName>
    </recommendedName>
</protein>
<dbReference type="EMBL" id="FRCS01000013">
    <property type="protein sequence ID" value="SHN46077.1"/>
    <property type="molecule type" value="Genomic_DNA"/>
</dbReference>
<evidence type="ECO:0000313" key="4">
    <source>
        <dbReference type="EMBL" id="SHN46077.1"/>
    </source>
</evidence>
<evidence type="ECO:0000256" key="2">
    <source>
        <dbReference type="SAM" id="SignalP"/>
    </source>
</evidence>
<accession>A0A1M7RIH9</accession>
<keyword evidence="2" id="KW-0732">Signal</keyword>
<feature type="signal peptide" evidence="2">
    <location>
        <begin position="1"/>
        <end position="28"/>
    </location>
</feature>
<dbReference type="AlphaFoldDB" id="A0A1M7RIH9"/>
<reference evidence="4 5" key="1">
    <citation type="submission" date="2016-11" db="EMBL/GenBank/DDBJ databases">
        <authorList>
            <person name="Jaros S."/>
            <person name="Januszkiewicz K."/>
            <person name="Wedrychowicz H."/>
        </authorList>
    </citation>
    <scope>NUCLEOTIDE SEQUENCE [LARGE SCALE GENOMIC DNA]</scope>
    <source>
        <strain evidence="4 5">DSM 46144</strain>
    </source>
</reference>
<dbReference type="InterPro" id="IPR025326">
    <property type="entry name" value="DUF4232"/>
</dbReference>
<sequence>MTGGAPMRARVSTALAGTAVAAAMLASAACGGSNQEPTVDRTTEPAIESPAADPVVPSAPAATSASPAKTALASGTTGTLPPRATQQPPPPPGNVRPCKTTQLSIRVIRQTGKGKAKAGLGIGLVSLTNTSANPCGLSGWPTVGLTRAGTAVAVPTTNVNAPRRPTGMILTAQRTAFAAIQWRGCPATATGCRSGDGFRIGAPGSIPANAQLAGFSATEQKGFGVSTIVVGSIQPTTTDIVNW</sequence>
<organism evidence="4 5">
    <name type="scientific">Cryptosporangium aurantiacum</name>
    <dbReference type="NCBI Taxonomy" id="134849"/>
    <lineage>
        <taxon>Bacteria</taxon>
        <taxon>Bacillati</taxon>
        <taxon>Actinomycetota</taxon>
        <taxon>Actinomycetes</taxon>
        <taxon>Cryptosporangiales</taxon>
        <taxon>Cryptosporangiaceae</taxon>
        <taxon>Cryptosporangium</taxon>
    </lineage>
</organism>
<evidence type="ECO:0000259" key="3">
    <source>
        <dbReference type="Pfam" id="PF14016"/>
    </source>
</evidence>
<gene>
    <name evidence="4" type="ORF">SAMN05443668_113167</name>
</gene>